<dbReference type="PANTHER" id="PTHR43547:SF2">
    <property type="entry name" value="HYBRID SIGNAL TRANSDUCTION HISTIDINE KINASE C"/>
    <property type="match status" value="1"/>
</dbReference>
<dbReference type="InterPro" id="IPR001789">
    <property type="entry name" value="Sig_transdc_resp-reg_receiver"/>
</dbReference>
<evidence type="ECO:0000256" key="3">
    <source>
        <dbReference type="ARBA" id="ARBA00012438"/>
    </source>
</evidence>
<comment type="similarity">
    <text evidence="2">In the N-terminal section; belongs to the phytochrome family.</text>
</comment>
<gene>
    <name evidence="13" type="ORF">ENR64_17380</name>
</gene>
<dbReference type="Pfam" id="PF00512">
    <property type="entry name" value="HisKA"/>
    <property type="match status" value="2"/>
</dbReference>
<feature type="transmembrane region" description="Helical" evidence="10">
    <location>
        <begin position="89"/>
        <end position="113"/>
    </location>
</feature>
<feature type="domain" description="Response regulatory" evidence="12">
    <location>
        <begin position="481"/>
        <end position="596"/>
    </location>
</feature>
<dbReference type="PRINTS" id="PR00344">
    <property type="entry name" value="BCTRLSENSOR"/>
</dbReference>
<evidence type="ECO:0000256" key="6">
    <source>
        <dbReference type="ARBA" id="ARBA00023012"/>
    </source>
</evidence>
<dbReference type="PROSITE" id="PS50109">
    <property type="entry name" value="HIS_KIN"/>
    <property type="match status" value="2"/>
</dbReference>
<feature type="modified residue" description="4-aspartylphosphate" evidence="8">
    <location>
        <position position="529"/>
    </location>
</feature>
<proteinExistence type="inferred from homology"/>
<dbReference type="FunFam" id="3.30.565.10:FF:000010">
    <property type="entry name" value="Sensor histidine kinase RcsC"/>
    <property type="match status" value="1"/>
</dbReference>
<name>A0A7C3PQM9_9CYAN</name>
<feature type="domain" description="Histidine kinase" evidence="11">
    <location>
        <begin position="189"/>
        <end position="435"/>
    </location>
</feature>
<keyword evidence="4 8" id="KW-0597">Phosphoprotein</keyword>
<keyword evidence="10" id="KW-1133">Transmembrane helix</keyword>
<dbReference type="SMART" id="SM00448">
    <property type="entry name" value="REC"/>
    <property type="match status" value="1"/>
</dbReference>
<dbReference type="Gene3D" id="3.40.50.2300">
    <property type="match status" value="1"/>
</dbReference>
<evidence type="ECO:0000259" key="11">
    <source>
        <dbReference type="PROSITE" id="PS50109"/>
    </source>
</evidence>
<feature type="transmembrane region" description="Helical" evidence="10">
    <location>
        <begin position="53"/>
        <end position="77"/>
    </location>
</feature>
<dbReference type="EMBL" id="DSRU01000249">
    <property type="protein sequence ID" value="HFM99497.1"/>
    <property type="molecule type" value="Genomic_DNA"/>
</dbReference>
<organism evidence="13">
    <name type="scientific">Oscillatoriales cyanobacterium SpSt-418</name>
    <dbReference type="NCBI Taxonomy" id="2282169"/>
    <lineage>
        <taxon>Bacteria</taxon>
        <taxon>Bacillati</taxon>
        <taxon>Cyanobacteriota</taxon>
        <taxon>Cyanophyceae</taxon>
        <taxon>Oscillatoriophycideae</taxon>
        <taxon>Oscillatoriales</taxon>
    </lineage>
</organism>
<evidence type="ECO:0000256" key="8">
    <source>
        <dbReference type="PROSITE-ProRule" id="PRU00169"/>
    </source>
</evidence>
<dbReference type="GO" id="GO:0000155">
    <property type="term" value="F:phosphorelay sensor kinase activity"/>
    <property type="evidence" value="ECO:0007669"/>
    <property type="project" value="InterPro"/>
</dbReference>
<reference evidence="13" key="1">
    <citation type="journal article" date="2020" name="mSystems">
        <title>Genome- and Community-Level Interaction Insights into Carbon Utilization and Element Cycling Functions of Hydrothermarchaeota in Hydrothermal Sediment.</title>
        <authorList>
            <person name="Zhou Z."/>
            <person name="Liu Y."/>
            <person name="Xu W."/>
            <person name="Pan J."/>
            <person name="Luo Z.H."/>
            <person name="Li M."/>
        </authorList>
    </citation>
    <scope>NUCLEOTIDE SEQUENCE [LARGE SCALE GENOMIC DNA]</scope>
    <source>
        <strain evidence="13">SpSt-418</strain>
    </source>
</reference>
<dbReference type="Gene3D" id="3.30.565.10">
    <property type="entry name" value="Histidine kinase-like ATPase, C-terminal domain"/>
    <property type="match status" value="2"/>
</dbReference>
<evidence type="ECO:0000256" key="1">
    <source>
        <dbReference type="ARBA" id="ARBA00000085"/>
    </source>
</evidence>
<keyword evidence="10" id="KW-0472">Membrane</keyword>
<dbReference type="Pfam" id="PF00072">
    <property type="entry name" value="Response_reg"/>
    <property type="match status" value="1"/>
</dbReference>
<feature type="transmembrane region" description="Helical" evidence="10">
    <location>
        <begin position="12"/>
        <end position="33"/>
    </location>
</feature>
<keyword evidence="5" id="KW-0418">Kinase</keyword>
<evidence type="ECO:0000313" key="13">
    <source>
        <dbReference type="EMBL" id="HFM99497.1"/>
    </source>
</evidence>
<evidence type="ECO:0000259" key="12">
    <source>
        <dbReference type="PROSITE" id="PS50110"/>
    </source>
</evidence>
<dbReference type="SMART" id="SM00388">
    <property type="entry name" value="HisKA"/>
    <property type="match status" value="2"/>
</dbReference>
<dbReference type="InterPro" id="IPR004358">
    <property type="entry name" value="Sig_transdc_His_kin-like_C"/>
</dbReference>
<accession>A0A7C3PQM9</accession>
<comment type="caution">
    <text evidence="13">The sequence shown here is derived from an EMBL/GenBank/DDBJ whole genome shotgun (WGS) entry which is preliminary data.</text>
</comment>
<evidence type="ECO:0000256" key="10">
    <source>
        <dbReference type="SAM" id="Phobius"/>
    </source>
</evidence>
<dbReference type="PANTHER" id="PTHR43547">
    <property type="entry name" value="TWO-COMPONENT HISTIDINE KINASE"/>
    <property type="match status" value="1"/>
</dbReference>
<evidence type="ECO:0000256" key="5">
    <source>
        <dbReference type="ARBA" id="ARBA00022777"/>
    </source>
</evidence>
<dbReference type="InterPro" id="IPR005467">
    <property type="entry name" value="His_kinase_dom"/>
</dbReference>
<dbReference type="Pfam" id="PF02518">
    <property type="entry name" value="HATPase_c"/>
    <property type="match status" value="2"/>
</dbReference>
<keyword evidence="9" id="KW-0175">Coiled coil</keyword>
<dbReference type="InterPro" id="IPR058544">
    <property type="entry name" value="ETR1_N"/>
</dbReference>
<dbReference type="SMART" id="SM00387">
    <property type="entry name" value="HATPase_c"/>
    <property type="match status" value="2"/>
</dbReference>
<evidence type="ECO:0000256" key="7">
    <source>
        <dbReference type="ARBA" id="ARBA00074306"/>
    </source>
</evidence>
<dbReference type="Pfam" id="PF25487">
    <property type="entry name" value="ETR1_N"/>
    <property type="match status" value="1"/>
</dbReference>
<dbReference type="SUPFAM" id="SSF52172">
    <property type="entry name" value="CheY-like"/>
    <property type="match status" value="1"/>
</dbReference>
<comment type="catalytic activity">
    <reaction evidence="1">
        <text>ATP + protein L-histidine = ADP + protein N-phospho-L-histidine.</text>
        <dbReference type="EC" id="2.7.13.3"/>
    </reaction>
</comment>
<evidence type="ECO:0000256" key="9">
    <source>
        <dbReference type="SAM" id="Coils"/>
    </source>
</evidence>
<dbReference type="FunFam" id="1.10.287.130:FF:000045">
    <property type="entry name" value="Two-component system sensor histidine kinase/response regulator"/>
    <property type="match status" value="1"/>
</dbReference>
<evidence type="ECO:0000256" key="4">
    <source>
        <dbReference type="ARBA" id="ARBA00022553"/>
    </source>
</evidence>
<dbReference type="AlphaFoldDB" id="A0A7C3PQM9"/>
<dbReference type="InterPro" id="IPR011006">
    <property type="entry name" value="CheY-like_superfamily"/>
</dbReference>
<dbReference type="EC" id="2.7.13.3" evidence="3"/>
<dbReference type="InterPro" id="IPR036097">
    <property type="entry name" value="HisK_dim/P_sf"/>
</dbReference>
<dbReference type="SUPFAM" id="SSF47384">
    <property type="entry name" value="Homodimeric domain of signal transducing histidine kinase"/>
    <property type="match status" value="2"/>
</dbReference>
<keyword evidence="10" id="KW-0812">Transmembrane</keyword>
<dbReference type="InterPro" id="IPR036890">
    <property type="entry name" value="HATPase_C_sf"/>
</dbReference>
<keyword evidence="6" id="KW-0902">Two-component regulatory system</keyword>
<dbReference type="PROSITE" id="PS50110">
    <property type="entry name" value="RESPONSE_REGULATORY"/>
    <property type="match status" value="1"/>
</dbReference>
<dbReference type="InterPro" id="IPR003661">
    <property type="entry name" value="HisK_dim/P_dom"/>
</dbReference>
<dbReference type="CDD" id="cd00082">
    <property type="entry name" value="HisKA"/>
    <property type="match status" value="2"/>
</dbReference>
<feature type="coiled-coil region" evidence="9">
    <location>
        <begin position="152"/>
        <end position="185"/>
    </location>
</feature>
<feature type="coiled-coil region" evidence="9">
    <location>
        <begin position="602"/>
        <end position="657"/>
    </location>
</feature>
<dbReference type="Gene3D" id="1.10.287.130">
    <property type="match status" value="2"/>
</dbReference>
<dbReference type="CDD" id="cd16922">
    <property type="entry name" value="HATPase_EvgS-ArcB-TorS-like"/>
    <property type="match status" value="1"/>
</dbReference>
<keyword evidence="5" id="KW-0808">Transferase</keyword>
<dbReference type="SUPFAM" id="SSF55874">
    <property type="entry name" value="ATPase domain of HSP90 chaperone/DNA topoisomerase II/histidine kinase"/>
    <property type="match status" value="2"/>
</dbReference>
<feature type="domain" description="Histidine kinase" evidence="11">
    <location>
        <begin position="657"/>
        <end position="875"/>
    </location>
</feature>
<dbReference type="InterPro" id="IPR003594">
    <property type="entry name" value="HATPase_dom"/>
</dbReference>
<sequence length="884" mass="98047">MIGINRNNLGYGAAAFAVVIALLIVFPEGWHSLLSVNGFIPHGHCYLWRPGLVWLHVISDSLIALAYVVISGTLAYLVNKTRQEIPFHWMFLAFGTFIVACGSTHFMAIWTLWHPTYWLSGALKVITAIASVTTATILPFLVPKALDLVESAKLSEERRSHLETANRQLEALNRQLKEVDQLKTQFFANVSHELRTPLALILGPVEKLLKDDELSPTHHYDLTIVDRNARLLLKQVNDLLDVSKLEAGQMGLTYTQIDLAHLLRLTAANFDGLAQEKQVTFSVKTPESLSAQLDAAKVQRILLNLISNAFKFTPNGGQIEVKLESIEKQSEVLNHELIETGNHPHSLSDIPSLATPQAYAKITVNDSGKGIAPEFLPYIFERFSQGEGSTTRRFGGTGLGLAIAKEFIDLQDGTICVSNRADGGAQFTVELPLTAPTGVLISAGTAELSETKEIAALLLEELRTVTQNTQTNPQDTAGKPLVLVVEDNPEMSQFITSMLAAEYRTATAANGREGLEQAISLKPDLILSDVMMPYLSGDQFVQQLRTHTELATTPLVMLTAKTDDDLRVQLLRQGAQDYLMKPFSVEELQARVENLIAIKRVRDRLQQELASQNHDLEALVEEVSLRRRELQIALSELKRQAEELEQANRLKDEFLAIVSHELRTPLNSILGWAEALQTRKFDESTTARALETIERNARLQTQLIENLLDISRLLRGKLQLKKYPVNLYSVIEAAIQTVEPQATAKMIQLCPHLDESIPSVLGDRERLQQVMESLLSNAVKFTPEGGTVEIHLKQQQGEATVQINDTGQGIRAEMLPHVFDYFRQADSSTTRRHGGLGLGLAIARPLVELHDGNIQVESPGEGLGTTFTVHLPLPTTYTPPMYIH</sequence>
<protein>
    <recommendedName>
        <fullName evidence="7">Circadian input-output histidine kinase CikA</fullName>
        <ecNumber evidence="3">2.7.13.3</ecNumber>
    </recommendedName>
</protein>
<evidence type="ECO:0000256" key="2">
    <source>
        <dbReference type="ARBA" id="ARBA00006402"/>
    </source>
</evidence>